<dbReference type="SUPFAM" id="SSF53850">
    <property type="entry name" value="Periplasmic binding protein-like II"/>
    <property type="match status" value="1"/>
</dbReference>
<evidence type="ECO:0000256" key="1">
    <source>
        <dbReference type="ARBA" id="ARBA00004418"/>
    </source>
</evidence>
<reference evidence="6 7" key="1">
    <citation type="submission" date="2018-11" db="EMBL/GenBank/DDBJ databases">
        <title>The draft genome sequence of Amphritea balenae JAMM 1525T.</title>
        <authorList>
            <person name="Fang Z."/>
            <person name="Zhang Y."/>
            <person name="Han X."/>
        </authorList>
    </citation>
    <scope>NUCLEOTIDE SEQUENCE [LARGE SCALE GENOMIC DNA]</scope>
    <source>
        <strain evidence="6 7">JAMM 1525</strain>
    </source>
</reference>
<dbReference type="InterPro" id="IPR050490">
    <property type="entry name" value="Bact_solute-bd_prot1"/>
</dbReference>
<comment type="caution">
    <text evidence="6">The sequence shown here is derived from an EMBL/GenBank/DDBJ whole genome shotgun (WGS) entry which is preliminary data.</text>
</comment>
<name>A0A3P1SKF4_9GAMM</name>
<evidence type="ECO:0000256" key="3">
    <source>
        <dbReference type="ARBA" id="ARBA00022448"/>
    </source>
</evidence>
<keyword evidence="3" id="KW-0813">Transport</keyword>
<dbReference type="PANTHER" id="PTHR43649:SF34">
    <property type="entry name" value="ABC TRANSPORTER PERIPLASMIC-BINDING PROTEIN YCJN-RELATED"/>
    <property type="match status" value="1"/>
</dbReference>
<dbReference type="AlphaFoldDB" id="A0A3P1SKF4"/>
<gene>
    <name evidence="6" type="ORF">EHS89_17510</name>
</gene>
<keyword evidence="4" id="KW-0732">Signal</keyword>
<dbReference type="Pfam" id="PF01547">
    <property type="entry name" value="SBP_bac_1"/>
    <property type="match status" value="1"/>
</dbReference>
<dbReference type="EMBL" id="RQXV01000011">
    <property type="protein sequence ID" value="RRC97628.1"/>
    <property type="molecule type" value="Genomic_DNA"/>
</dbReference>
<accession>A0A3P1SKF4</accession>
<feature type="transmembrane region" description="Helical" evidence="5">
    <location>
        <begin position="21"/>
        <end position="47"/>
    </location>
</feature>
<dbReference type="PANTHER" id="PTHR43649">
    <property type="entry name" value="ARABINOSE-BINDING PROTEIN-RELATED"/>
    <property type="match status" value="1"/>
</dbReference>
<sequence length="478" mass="55462">MKVWIQIRDDRLLRGRASLVRFIPFLLRFFFPLLLIVAVLLFILLFYKDNGHRTISFVEPPKTASITILWAEWKPADYLQILAHDFTRETGIEVTVVQRSWSDWQQHFISEMEQKSKRYDLVIGDSQWLGYGARNGHYIDLTKWIAKQQIEAQFVPTAMQGYAEYPKGSQRYWAIPAEGDAMGFAYRKDLFEDPHEQRLFQQRYGYPLKVPETWQQLSDIAQHFYRPDQHLWGIMNWVEPNYDGLTMALQSVLWAWGAELGNQQNHEVVGVLNTPEAAEALRFYKQLTSYTNPAWKEYYLDTDKSHNQPLISGEAAMAMVYFAITPELLNPVTNPYADKIGFFPTPAGPAGRATSLGGQGLSLISYSKKKEYALAFLEWFVQQETQQKWSDLGGLSCHVKILNSESFLQASPMHPAFSESFGFVQDFWAVPEYAQLLDLSQQHWDEYLNTDQLTAEQSLDRLAQQWDKVFEYGGYYKE</sequence>
<evidence type="ECO:0000256" key="5">
    <source>
        <dbReference type="SAM" id="Phobius"/>
    </source>
</evidence>
<comment type="similarity">
    <text evidence="2">Belongs to the bacterial solute-binding protein 1 family.</text>
</comment>
<evidence type="ECO:0000256" key="4">
    <source>
        <dbReference type="ARBA" id="ARBA00022729"/>
    </source>
</evidence>
<evidence type="ECO:0000256" key="2">
    <source>
        <dbReference type="ARBA" id="ARBA00008520"/>
    </source>
</evidence>
<proteinExistence type="inferred from homology"/>
<dbReference type="Proteomes" id="UP000267535">
    <property type="component" value="Unassembled WGS sequence"/>
</dbReference>
<protein>
    <submittedName>
        <fullName evidence="6">Extracellular solute-binding protein</fullName>
    </submittedName>
</protein>
<keyword evidence="5" id="KW-1133">Transmembrane helix</keyword>
<keyword evidence="5" id="KW-0472">Membrane</keyword>
<keyword evidence="7" id="KW-1185">Reference proteome</keyword>
<dbReference type="InterPro" id="IPR006059">
    <property type="entry name" value="SBP"/>
</dbReference>
<keyword evidence="5" id="KW-0812">Transmembrane</keyword>
<comment type="subcellular location">
    <subcellularLocation>
        <location evidence="1">Periplasm</location>
    </subcellularLocation>
</comment>
<evidence type="ECO:0000313" key="7">
    <source>
        <dbReference type="Proteomes" id="UP000267535"/>
    </source>
</evidence>
<organism evidence="6 7">
    <name type="scientific">Amphritea balenae</name>
    <dbReference type="NCBI Taxonomy" id="452629"/>
    <lineage>
        <taxon>Bacteria</taxon>
        <taxon>Pseudomonadati</taxon>
        <taxon>Pseudomonadota</taxon>
        <taxon>Gammaproteobacteria</taxon>
        <taxon>Oceanospirillales</taxon>
        <taxon>Oceanospirillaceae</taxon>
        <taxon>Amphritea</taxon>
    </lineage>
</organism>
<dbReference type="Gene3D" id="3.40.190.10">
    <property type="entry name" value="Periplasmic binding protein-like II"/>
    <property type="match status" value="2"/>
</dbReference>
<evidence type="ECO:0000313" key="6">
    <source>
        <dbReference type="EMBL" id="RRC97628.1"/>
    </source>
</evidence>
<dbReference type="OrthoDB" id="9812682at2"/>
<dbReference type="GO" id="GO:0042597">
    <property type="term" value="C:periplasmic space"/>
    <property type="evidence" value="ECO:0007669"/>
    <property type="project" value="UniProtKB-SubCell"/>
</dbReference>